<evidence type="ECO:0000256" key="1">
    <source>
        <dbReference type="SAM" id="MobiDB-lite"/>
    </source>
</evidence>
<evidence type="ECO:0000313" key="2">
    <source>
        <dbReference type="EnsemblPlants" id="OPUNC01G25790.3"/>
    </source>
</evidence>
<dbReference type="AlphaFoldDB" id="A0A0E0JM70"/>
<feature type="region of interest" description="Disordered" evidence="1">
    <location>
        <begin position="1"/>
        <end position="28"/>
    </location>
</feature>
<dbReference type="Proteomes" id="UP000026962">
    <property type="component" value="Chromosome 1"/>
</dbReference>
<name>A0A0E0JM70_ORYPU</name>
<reference evidence="2" key="2">
    <citation type="submission" date="2018-05" db="EMBL/GenBank/DDBJ databases">
        <title>OpunRS2 (Oryza punctata Reference Sequence Version 2).</title>
        <authorList>
            <person name="Zhang J."/>
            <person name="Kudrna D."/>
            <person name="Lee S."/>
            <person name="Talag J."/>
            <person name="Welchert J."/>
            <person name="Wing R.A."/>
        </authorList>
    </citation>
    <scope>NUCLEOTIDE SEQUENCE [LARGE SCALE GENOMIC DNA]</scope>
</reference>
<proteinExistence type="predicted"/>
<dbReference type="Gramene" id="OPUNC01G25790.3">
    <property type="protein sequence ID" value="OPUNC01G25790.3"/>
    <property type="gene ID" value="OPUNC01G25790"/>
</dbReference>
<feature type="compositionally biased region" description="Basic residues" evidence="1">
    <location>
        <begin position="10"/>
        <end position="21"/>
    </location>
</feature>
<accession>A0A0E0JM70</accession>
<dbReference type="EnsemblPlants" id="OPUNC01G25790.3">
    <property type="protein sequence ID" value="OPUNC01G25790.3"/>
    <property type="gene ID" value="OPUNC01G25790"/>
</dbReference>
<organism evidence="2">
    <name type="scientific">Oryza punctata</name>
    <name type="common">Red rice</name>
    <dbReference type="NCBI Taxonomy" id="4537"/>
    <lineage>
        <taxon>Eukaryota</taxon>
        <taxon>Viridiplantae</taxon>
        <taxon>Streptophyta</taxon>
        <taxon>Embryophyta</taxon>
        <taxon>Tracheophyta</taxon>
        <taxon>Spermatophyta</taxon>
        <taxon>Magnoliopsida</taxon>
        <taxon>Liliopsida</taxon>
        <taxon>Poales</taxon>
        <taxon>Poaceae</taxon>
        <taxon>BOP clade</taxon>
        <taxon>Oryzoideae</taxon>
        <taxon>Oryzeae</taxon>
        <taxon>Oryzinae</taxon>
        <taxon>Oryza</taxon>
    </lineage>
</organism>
<dbReference type="HOGENOM" id="CLU_1818975_0_0_1"/>
<evidence type="ECO:0000313" key="3">
    <source>
        <dbReference type="Proteomes" id="UP000026962"/>
    </source>
</evidence>
<protein>
    <submittedName>
        <fullName evidence="2">Uncharacterized protein</fullName>
    </submittedName>
</protein>
<reference evidence="2" key="1">
    <citation type="submission" date="2015-04" db="UniProtKB">
        <authorList>
            <consortium name="EnsemblPlants"/>
        </authorList>
    </citation>
    <scope>IDENTIFICATION</scope>
</reference>
<keyword evidence="3" id="KW-1185">Reference proteome</keyword>
<sequence length="142" mass="15006">MASTPLPRPLHSHPPHFRSPLHPHPPENRVAIISPLPISRHPVLAPPTLPVASPSAGKLGYILDYDTNRNPNGAGLHYTAGKVAARPWRRSLSVPPPQTSCPSFTAADSCGPAPPLLAVLSIAKSPLALDAALAQESPHRPH</sequence>